<evidence type="ECO:0000313" key="6">
    <source>
        <dbReference type="Proteomes" id="UP000294543"/>
    </source>
</evidence>
<comment type="caution">
    <text evidence="5">The sequence shown here is derived from an EMBL/GenBank/DDBJ whole genome shotgun (WGS) entry which is preliminary data.</text>
</comment>
<name>A0A4R4WB88_9ACTN</name>
<dbReference type="Proteomes" id="UP000294543">
    <property type="component" value="Unassembled WGS sequence"/>
</dbReference>
<feature type="modified residue" description="N6-(pyridoxal phosphate)lysine" evidence="3">
    <location>
        <position position="180"/>
    </location>
</feature>
<evidence type="ECO:0000256" key="1">
    <source>
        <dbReference type="ARBA" id="ARBA00001933"/>
    </source>
</evidence>
<evidence type="ECO:0000313" key="5">
    <source>
        <dbReference type="EMBL" id="TDD13493.1"/>
    </source>
</evidence>
<comment type="cofactor">
    <cofactor evidence="1">
        <name>pyridoxal 5'-phosphate</name>
        <dbReference type="ChEBI" id="CHEBI:597326"/>
    </cofactor>
</comment>
<dbReference type="CDD" id="cd00616">
    <property type="entry name" value="AHBA_syn"/>
    <property type="match status" value="1"/>
</dbReference>
<dbReference type="PIRSF" id="PIRSF000390">
    <property type="entry name" value="PLP_StrS"/>
    <property type="match status" value="1"/>
</dbReference>
<dbReference type="RefSeq" id="WP_132516312.1">
    <property type="nucleotide sequence ID" value="NZ_SMKP01000173.1"/>
</dbReference>
<organism evidence="5 6">
    <name type="scientific">Nonomuraea diastatica</name>
    <dbReference type="NCBI Taxonomy" id="1848329"/>
    <lineage>
        <taxon>Bacteria</taxon>
        <taxon>Bacillati</taxon>
        <taxon>Actinomycetota</taxon>
        <taxon>Actinomycetes</taxon>
        <taxon>Streptosporangiales</taxon>
        <taxon>Streptosporangiaceae</taxon>
        <taxon>Nonomuraea</taxon>
    </lineage>
</organism>
<dbReference type="AlphaFoldDB" id="A0A4R4WB88"/>
<evidence type="ECO:0000256" key="2">
    <source>
        <dbReference type="PIRSR" id="PIRSR000390-1"/>
    </source>
</evidence>
<dbReference type="EMBL" id="SMKP01000173">
    <property type="protein sequence ID" value="TDD13493.1"/>
    <property type="molecule type" value="Genomic_DNA"/>
</dbReference>
<dbReference type="InterPro" id="IPR015424">
    <property type="entry name" value="PyrdxlP-dep_Trfase"/>
</dbReference>
<dbReference type="GO" id="GO:0000271">
    <property type="term" value="P:polysaccharide biosynthetic process"/>
    <property type="evidence" value="ECO:0007669"/>
    <property type="project" value="TreeGrafter"/>
</dbReference>
<keyword evidence="5" id="KW-0032">Aminotransferase</keyword>
<keyword evidence="3 4" id="KW-0663">Pyridoxal phosphate</keyword>
<sequence length="374" mass="40346">MLPYGRQSIAESDVEAVAEVLRGDWLTTGPAVGAFEAELARWTGGVPCVAVTSGTAALHVAYVAAGVRPGDEVVTSPLTFVATAATAALLGARVVFADVQPDTGNLDPGSAAALVTPRTRVVTAVDYAGHPADYDELRAVADEAGALLMADAAHSIGSAYKGRPVGALAELTTFSFFPTKTVTTAEGGAVAAADPQRFMRAARFMNHGLVRDPAEQRHPGEGGWHQEVHAFGLNYRLPDVLCALGLSQLRRLRRFRARRAELVARYHLMLSDVPGLVLPAQRSYVEPSWHLYPVRVRDGRRREVYERMRAAGIGVQVNYLPAYRHPVFEDLGYRRGLCPQAESYYAEELSLPLFPGLSDAQQERVAETLAGILS</sequence>
<keyword evidence="6" id="KW-1185">Reference proteome</keyword>
<accession>A0A4R4WB88</accession>
<reference evidence="5 6" key="1">
    <citation type="submission" date="2019-03" db="EMBL/GenBank/DDBJ databases">
        <title>Draft genome sequences of novel Actinobacteria.</title>
        <authorList>
            <person name="Sahin N."/>
            <person name="Ay H."/>
            <person name="Saygin H."/>
        </authorList>
    </citation>
    <scope>NUCLEOTIDE SEQUENCE [LARGE SCALE GENOMIC DNA]</scope>
    <source>
        <strain evidence="5 6">KC712</strain>
    </source>
</reference>
<dbReference type="InterPro" id="IPR015421">
    <property type="entry name" value="PyrdxlP-dep_Trfase_major"/>
</dbReference>
<dbReference type="GO" id="GO:0030170">
    <property type="term" value="F:pyridoxal phosphate binding"/>
    <property type="evidence" value="ECO:0007669"/>
    <property type="project" value="TreeGrafter"/>
</dbReference>
<dbReference type="InterPro" id="IPR015422">
    <property type="entry name" value="PyrdxlP-dep_Trfase_small"/>
</dbReference>
<dbReference type="Gene3D" id="3.40.640.10">
    <property type="entry name" value="Type I PLP-dependent aspartate aminotransferase-like (Major domain)"/>
    <property type="match status" value="1"/>
</dbReference>
<dbReference type="PANTHER" id="PTHR30244:SF34">
    <property type="entry name" value="DTDP-4-AMINO-4,6-DIDEOXYGALACTOSE TRANSAMINASE"/>
    <property type="match status" value="1"/>
</dbReference>
<dbReference type="SUPFAM" id="SSF53383">
    <property type="entry name" value="PLP-dependent transferases"/>
    <property type="match status" value="1"/>
</dbReference>
<dbReference type="PANTHER" id="PTHR30244">
    <property type="entry name" value="TRANSAMINASE"/>
    <property type="match status" value="1"/>
</dbReference>
<dbReference type="GO" id="GO:0008483">
    <property type="term" value="F:transaminase activity"/>
    <property type="evidence" value="ECO:0007669"/>
    <property type="project" value="UniProtKB-KW"/>
</dbReference>
<evidence type="ECO:0000256" key="3">
    <source>
        <dbReference type="PIRSR" id="PIRSR000390-2"/>
    </source>
</evidence>
<gene>
    <name evidence="5" type="ORF">E1294_40770</name>
</gene>
<feature type="active site" description="Proton acceptor" evidence="2">
    <location>
        <position position="180"/>
    </location>
</feature>
<keyword evidence="5" id="KW-0808">Transferase</keyword>
<comment type="similarity">
    <text evidence="4">Belongs to the DegT/DnrJ/EryC1 family.</text>
</comment>
<dbReference type="Pfam" id="PF01041">
    <property type="entry name" value="DegT_DnrJ_EryC1"/>
    <property type="match status" value="1"/>
</dbReference>
<dbReference type="OrthoDB" id="9804264at2"/>
<proteinExistence type="inferred from homology"/>
<evidence type="ECO:0000256" key="4">
    <source>
        <dbReference type="RuleBase" id="RU004508"/>
    </source>
</evidence>
<dbReference type="InterPro" id="IPR000653">
    <property type="entry name" value="DegT/StrS_aminotransferase"/>
</dbReference>
<dbReference type="Gene3D" id="3.90.1150.10">
    <property type="entry name" value="Aspartate Aminotransferase, domain 1"/>
    <property type="match status" value="1"/>
</dbReference>
<protein>
    <submittedName>
        <fullName evidence="5">Aminotransferase class V-fold PLP-dependent enzyme</fullName>
    </submittedName>
</protein>